<reference evidence="9" key="1">
    <citation type="submission" date="2020-10" db="EMBL/GenBank/DDBJ databases">
        <title>Sequencing the genomes of 1000 actinobacteria strains.</title>
        <authorList>
            <person name="Klenk H.-P."/>
        </authorList>
    </citation>
    <scope>NUCLEOTIDE SEQUENCE</scope>
    <source>
        <strain evidence="9">DSM 45354</strain>
    </source>
</reference>
<dbReference type="NCBIfam" id="TIGR02937">
    <property type="entry name" value="sigma70-ECF"/>
    <property type="match status" value="1"/>
</dbReference>
<dbReference type="RefSeq" id="WP_192755594.1">
    <property type="nucleotide sequence ID" value="NZ_BAABJL010000194.1"/>
</dbReference>
<dbReference type="InterPro" id="IPR014325">
    <property type="entry name" value="RNA_pol_sigma-E_actinobac"/>
</dbReference>
<organism evidence="9 10">
    <name type="scientific">Actinopolymorpha pittospori</name>
    <dbReference type="NCBI Taxonomy" id="648752"/>
    <lineage>
        <taxon>Bacteria</taxon>
        <taxon>Bacillati</taxon>
        <taxon>Actinomycetota</taxon>
        <taxon>Actinomycetes</taxon>
        <taxon>Propionibacteriales</taxon>
        <taxon>Actinopolymorphaceae</taxon>
        <taxon>Actinopolymorpha</taxon>
    </lineage>
</organism>
<protein>
    <submittedName>
        <fullName evidence="9">RNA polymerase sigma-70 factor (Sigma-E family)</fullName>
    </submittedName>
</protein>
<evidence type="ECO:0000256" key="6">
    <source>
        <dbReference type="SAM" id="MobiDB-lite"/>
    </source>
</evidence>
<dbReference type="InterPro" id="IPR007627">
    <property type="entry name" value="RNA_pol_sigma70_r2"/>
</dbReference>
<dbReference type="InterPro" id="IPR013249">
    <property type="entry name" value="RNA_pol_sigma70_r4_t2"/>
</dbReference>
<dbReference type="Gene3D" id="1.10.1740.10">
    <property type="match status" value="1"/>
</dbReference>
<dbReference type="NCBIfam" id="TIGR02983">
    <property type="entry name" value="SigE-fam_strep"/>
    <property type="match status" value="1"/>
</dbReference>
<evidence type="ECO:0000256" key="1">
    <source>
        <dbReference type="ARBA" id="ARBA00010641"/>
    </source>
</evidence>
<dbReference type="Proteomes" id="UP000638648">
    <property type="component" value="Unassembled WGS sequence"/>
</dbReference>
<evidence type="ECO:0000259" key="7">
    <source>
        <dbReference type="Pfam" id="PF04542"/>
    </source>
</evidence>
<dbReference type="SUPFAM" id="SSF88946">
    <property type="entry name" value="Sigma2 domain of RNA polymerase sigma factors"/>
    <property type="match status" value="1"/>
</dbReference>
<dbReference type="SUPFAM" id="SSF88659">
    <property type="entry name" value="Sigma3 and sigma4 domains of RNA polymerase sigma factors"/>
    <property type="match status" value="1"/>
</dbReference>
<proteinExistence type="inferred from homology"/>
<dbReference type="Gene3D" id="1.10.10.10">
    <property type="entry name" value="Winged helix-like DNA-binding domain superfamily/Winged helix DNA-binding domain"/>
    <property type="match status" value="1"/>
</dbReference>
<dbReference type="InterPro" id="IPR036388">
    <property type="entry name" value="WH-like_DNA-bd_sf"/>
</dbReference>
<dbReference type="GO" id="GO:0006352">
    <property type="term" value="P:DNA-templated transcription initiation"/>
    <property type="evidence" value="ECO:0007669"/>
    <property type="project" value="InterPro"/>
</dbReference>
<dbReference type="GO" id="GO:0016987">
    <property type="term" value="F:sigma factor activity"/>
    <property type="evidence" value="ECO:0007669"/>
    <property type="project" value="UniProtKB-KW"/>
</dbReference>
<evidence type="ECO:0000313" key="9">
    <source>
        <dbReference type="EMBL" id="MBE1612568.1"/>
    </source>
</evidence>
<dbReference type="PANTHER" id="PTHR43133:SF50">
    <property type="entry name" value="ECF RNA POLYMERASE SIGMA FACTOR SIGM"/>
    <property type="match status" value="1"/>
</dbReference>
<dbReference type="InterPro" id="IPR013325">
    <property type="entry name" value="RNA_pol_sigma_r2"/>
</dbReference>
<evidence type="ECO:0000256" key="3">
    <source>
        <dbReference type="ARBA" id="ARBA00023082"/>
    </source>
</evidence>
<dbReference type="Pfam" id="PF08281">
    <property type="entry name" value="Sigma70_r4_2"/>
    <property type="match status" value="1"/>
</dbReference>
<comment type="similarity">
    <text evidence="1">Belongs to the sigma-70 factor family. ECF subfamily.</text>
</comment>
<keyword evidence="2" id="KW-0805">Transcription regulation</keyword>
<dbReference type="CDD" id="cd06171">
    <property type="entry name" value="Sigma70_r4"/>
    <property type="match status" value="1"/>
</dbReference>
<evidence type="ECO:0000256" key="5">
    <source>
        <dbReference type="ARBA" id="ARBA00023163"/>
    </source>
</evidence>
<dbReference type="InterPro" id="IPR014284">
    <property type="entry name" value="RNA_pol_sigma-70_dom"/>
</dbReference>
<evidence type="ECO:0000259" key="8">
    <source>
        <dbReference type="Pfam" id="PF08281"/>
    </source>
</evidence>
<keyword evidence="4" id="KW-0238">DNA-binding</keyword>
<gene>
    <name evidence="9" type="ORF">HEB94_009416</name>
</gene>
<keyword evidence="5" id="KW-0804">Transcription</keyword>
<sequence length="183" mass="20452">MADTAEEFSSYVAARHGALTRTAFLLTGDHHAAEDLVQTALARTYLAWSRIHNQTALDTYVRRTMVNEHTSWWRRAWRRGEALTAELPDHPATDPRADPDGLAERDGDLWRLLRALPAHHRAAVVLRYFEDLSEAETAEILGCSIGTVKSRTHRALATLRAGLTPPTEPAAVPDTEPVRRDAR</sequence>
<feature type="domain" description="RNA polymerase sigma-70 region 2" evidence="7">
    <location>
        <begin position="15"/>
        <end position="79"/>
    </location>
</feature>
<keyword evidence="10" id="KW-1185">Reference proteome</keyword>
<feature type="region of interest" description="Disordered" evidence="6">
    <location>
        <begin position="162"/>
        <end position="183"/>
    </location>
</feature>
<dbReference type="GO" id="GO:0003677">
    <property type="term" value="F:DNA binding"/>
    <property type="evidence" value="ECO:0007669"/>
    <property type="project" value="UniProtKB-KW"/>
</dbReference>
<feature type="domain" description="RNA polymerase sigma factor 70 region 4 type 2" evidence="8">
    <location>
        <begin position="108"/>
        <end position="159"/>
    </location>
</feature>
<dbReference type="AlphaFoldDB" id="A0A927N990"/>
<accession>A0A927N990</accession>
<dbReference type="InterPro" id="IPR039425">
    <property type="entry name" value="RNA_pol_sigma-70-like"/>
</dbReference>
<evidence type="ECO:0000313" key="10">
    <source>
        <dbReference type="Proteomes" id="UP000638648"/>
    </source>
</evidence>
<dbReference type="PANTHER" id="PTHR43133">
    <property type="entry name" value="RNA POLYMERASE ECF-TYPE SIGMA FACTO"/>
    <property type="match status" value="1"/>
</dbReference>
<comment type="caution">
    <text evidence="9">The sequence shown here is derived from an EMBL/GenBank/DDBJ whole genome shotgun (WGS) entry which is preliminary data.</text>
</comment>
<dbReference type="EMBL" id="JADBEM010000001">
    <property type="protein sequence ID" value="MBE1612568.1"/>
    <property type="molecule type" value="Genomic_DNA"/>
</dbReference>
<dbReference type="Pfam" id="PF04542">
    <property type="entry name" value="Sigma70_r2"/>
    <property type="match status" value="1"/>
</dbReference>
<keyword evidence="3" id="KW-0731">Sigma factor</keyword>
<dbReference type="InterPro" id="IPR013324">
    <property type="entry name" value="RNA_pol_sigma_r3/r4-like"/>
</dbReference>
<evidence type="ECO:0000256" key="4">
    <source>
        <dbReference type="ARBA" id="ARBA00023125"/>
    </source>
</evidence>
<evidence type="ECO:0000256" key="2">
    <source>
        <dbReference type="ARBA" id="ARBA00023015"/>
    </source>
</evidence>
<name>A0A927N990_9ACTN</name>